<dbReference type="GO" id="GO:0031201">
    <property type="term" value="C:SNARE complex"/>
    <property type="evidence" value="ECO:0007669"/>
    <property type="project" value="TreeGrafter"/>
</dbReference>
<evidence type="ECO:0008006" key="7">
    <source>
        <dbReference type="Google" id="ProtNLM"/>
    </source>
</evidence>
<protein>
    <recommendedName>
        <fullName evidence="7">Alpha-SNAP</fullName>
    </recommendedName>
</protein>
<comment type="similarity">
    <text evidence="1 4">Belongs to the SNAP family.</text>
</comment>
<accession>A0A9W7ASP4</accession>
<dbReference type="Pfam" id="PF14938">
    <property type="entry name" value="SNAP"/>
    <property type="match status" value="1"/>
</dbReference>
<reference evidence="6" key="1">
    <citation type="journal article" date="2023" name="Commun. Biol.">
        <title>Genome analysis of Parmales, the sister group of diatoms, reveals the evolutionary specialization of diatoms from phago-mixotrophs to photoautotrophs.</title>
        <authorList>
            <person name="Ban H."/>
            <person name="Sato S."/>
            <person name="Yoshikawa S."/>
            <person name="Yamada K."/>
            <person name="Nakamura Y."/>
            <person name="Ichinomiya M."/>
            <person name="Sato N."/>
            <person name="Blanc-Mathieu R."/>
            <person name="Endo H."/>
            <person name="Kuwata A."/>
            <person name="Ogata H."/>
        </authorList>
    </citation>
    <scope>NUCLEOTIDE SEQUENCE [LARGE SCALE GENOMIC DNA]</scope>
    <source>
        <strain evidence="6">NIES 3701</strain>
    </source>
</reference>
<dbReference type="PANTHER" id="PTHR13768">
    <property type="entry name" value="SOLUBLE NSF ATTACHMENT PROTEIN SNAP"/>
    <property type="match status" value="1"/>
</dbReference>
<dbReference type="EMBL" id="BRXY01000182">
    <property type="protein sequence ID" value="GMH74797.1"/>
    <property type="molecule type" value="Genomic_DNA"/>
</dbReference>
<gene>
    <name evidence="5" type="ORF">TrST_g5928</name>
</gene>
<dbReference type="OrthoDB" id="9984275at2759"/>
<dbReference type="InterPro" id="IPR000744">
    <property type="entry name" value="NSF_attach"/>
</dbReference>
<name>A0A9W7ASP4_9STRA</name>
<dbReference type="AlphaFoldDB" id="A0A9W7ASP4"/>
<keyword evidence="3 4" id="KW-0653">Protein transport</keyword>
<dbReference type="PANTHER" id="PTHR13768:SF8">
    <property type="entry name" value="ALPHA-SOLUBLE NSF ATTACHMENT PROTEIN"/>
    <property type="match status" value="1"/>
</dbReference>
<dbReference type="CDD" id="cd15832">
    <property type="entry name" value="SNAP"/>
    <property type="match status" value="1"/>
</dbReference>
<dbReference type="InterPro" id="IPR011990">
    <property type="entry name" value="TPR-like_helical_dom_sf"/>
</dbReference>
<dbReference type="GO" id="GO:0019905">
    <property type="term" value="F:syntaxin binding"/>
    <property type="evidence" value="ECO:0007669"/>
    <property type="project" value="TreeGrafter"/>
</dbReference>
<dbReference type="GO" id="GO:0005774">
    <property type="term" value="C:vacuolar membrane"/>
    <property type="evidence" value="ECO:0007669"/>
    <property type="project" value="TreeGrafter"/>
</dbReference>
<evidence type="ECO:0000256" key="4">
    <source>
        <dbReference type="RuleBase" id="RU367013"/>
    </source>
</evidence>
<dbReference type="GO" id="GO:0035494">
    <property type="term" value="P:SNARE complex disassembly"/>
    <property type="evidence" value="ECO:0007669"/>
    <property type="project" value="TreeGrafter"/>
</dbReference>
<evidence type="ECO:0000313" key="5">
    <source>
        <dbReference type="EMBL" id="GMH74797.1"/>
    </source>
</evidence>
<organism evidence="5 6">
    <name type="scientific">Triparma strigata</name>
    <dbReference type="NCBI Taxonomy" id="1606541"/>
    <lineage>
        <taxon>Eukaryota</taxon>
        <taxon>Sar</taxon>
        <taxon>Stramenopiles</taxon>
        <taxon>Ochrophyta</taxon>
        <taxon>Bolidophyceae</taxon>
        <taxon>Parmales</taxon>
        <taxon>Triparmaceae</taxon>
        <taxon>Triparma</taxon>
    </lineage>
</organism>
<dbReference type="Gene3D" id="1.25.40.10">
    <property type="entry name" value="Tetratricopeptide repeat domain"/>
    <property type="match status" value="1"/>
</dbReference>
<evidence type="ECO:0000313" key="6">
    <source>
        <dbReference type="Proteomes" id="UP001165085"/>
    </source>
</evidence>
<comment type="function">
    <text evidence="4">Required for vesicular transport between the endoplasmic reticulum and the Golgi apparatus.</text>
</comment>
<dbReference type="Proteomes" id="UP001165085">
    <property type="component" value="Unassembled WGS sequence"/>
</dbReference>
<keyword evidence="6" id="KW-1185">Reference proteome</keyword>
<evidence type="ECO:0000256" key="2">
    <source>
        <dbReference type="ARBA" id="ARBA00022448"/>
    </source>
</evidence>
<proteinExistence type="inferred from homology"/>
<evidence type="ECO:0000256" key="3">
    <source>
        <dbReference type="ARBA" id="ARBA00022927"/>
    </source>
</evidence>
<dbReference type="GO" id="GO:0005483">
    <property type="term" value="F:soluble NSF attachment protein activity"/>
    <property type="evidence" value="ECO:0007669"/>
    <property type="project" value="TreeGrafter"/>
</dbReference>
<sequence>MNLVLSSPCQNIRELLQRGPSSLVTNPDIPRLSLPSPRFAGKGRGDHFLAEADKHLKKFSFFGAGSKFEDAAECFSKAGNCFKVEQKWQEAGEAYMQAADLLQNKVQSSHEASAAMMDAGNCFKKVSAPDAINAFRGAISNWCEAGRFNQAAKLTKEIAEMYEKDNNPVEAIENYTQAATFFETENSKSMTTQCNAKVAELCSAVLDPPDLARAADIYEELGKGCLDSALIKYNAKGYFLSCVFCHLAQGDAVAARQKVDLFGGLDFSFRESREGQLCDKLVTAVEEFDADGFSTACYEFDRVSKLDAWKTSILVQIKRAIEGSGEGEDEDEVDLM</sequence>
<keyword evidence="2 4" id="KW-0813">Transport</keyword>
<keyword evidence="4" id="KW-0931">ER-Golgi transport</keyword>
<comment type="subcellular location">
    <subcellularLocation>
        <location evidence="4">Membrane</location>
        <topology evidence="4">Peripheral membrane protein</topology>
    </subcellularLocation>
</comment>
<dbReference type="GO" id="GO:0006886">
    <property type="term" value="P:intracellular protein transport"/>
    <property type="evidence" value="ECO:0007669"/>
    <property type="project" value="UniProtKB-UniRule"/>
</dbReference>
<comment type="caution">
    <text evidence="5">The sequence shown here is derived from an EMBL/GenBank/DDBJ whole genome shotgun (WGS) entry which is preliminary data.</text>
</comment>
<evidence type="ECO:0000256" key="1">
    <source>
        <dbReference type="ARBA" id="ARBA00010050"/>
    </source>
</evidence>
<dbReference type="PRINTS" id="PR00448">
    <property type="entry name" value="NSFATTACHMNT"/>
</dbReference>
<keyword evidence="4" id="KW-0472">Membrane</keyword>
<dbReference type="SUPFAM" id="SSF48452">
    <property type="entry name" value="TPR-like"/>
    <property type="match status" value="1"/>
</dbReference>